<evidence type="ECO:0000313" key="6">
    <source>
        <dbReference type="EMBL" id="MFC0241189.1"/>
    </source>
</evidence>
<dbReference type="InterPro" id="IPR006143">
    <property type="entry name" value="RND_pump_MFP"/>
</dbReference>
<evidence type="ECO:0000259" key="3">
    <source>
        <dbReference type="Pfam" id="PF25917"/>
    </source>
</evidence>
<evidence type="ECO:0000259" key="5">
    <source>
        <dbReference type="Pfam" id="PF25989"/>
    </source>
</evidence>
<dbReference type="Pfam" id="PF25917">
    <property type="entry name" value="BSH_RND"/>
    <property type="match status" value="1"/>
</dbReference>
<dbReference type="InterPro" id="IPR058792">
    <property type="entry name" value="Beta-barrel_RND_2"/>
</dbReference>
<dbReference type="Gene3D" id="2.40.30.170">
    <property type="match status" value="1"/>
</dbReference>
<feature type="coiled-coil region" evidence="2">
    <location>
        <begin position="134"/>
        <end position="161"/>
    </location>
</feature>
<dbReference type="Gene3D" id="2.40.50.100">
    <property type="match status" value="1"/>
</dbReference>
<evidence type="ECO:0000259" key="4">
    <source>
        <dbReference type="Pfam" id="PF25954"/>
    </source>
</evidence>
<dbReference type="Pfam" id="PF25989">
    <property type="entry name" value="YknX_C"/>
    <property type="match status" value="1"/>
</dbReference>
<dbReference type="PANTHER" id="PTHR30469:SF15">
    <property type="entry name" value="HLYD FAMILY OF SECRETION PROTEINS"/>
    <property type="match status" value="1"/>
</dbReference>
<proteinExistence type="inferred from homology"/>
<comment type="caution">
    <text evidence="6">The sequence shown here is derived from an EMBL/GenBank/DDBJ whole genome shotgun (WGS) entry which is preliminary data.</text>
</comment>
<dbReference type="Gene3D" id="2.40.420.20">
    <property type="match status" value="1"/>
</dbReference>
<evidence type="ECO:0000256" key="2">
    <source>
        <dbReference type="SAM" id="Coils"/>
    </source>
</evidence>
<dbReference type="Proteomes" id="UP001589775">
    <property type="component" value="Unassembled WGS sequence"/>
</dbReference>
<dbReference type="InterPro" id="IPR058637">
    <property type="entry name" value="YknX-like_C"/>
</dbReference>
<organism evidence="6 7">
    <name type="scientific">Rhodopseudomonas telluris</name>
    <dbReference type="NCBI Taxonomy" id="644215"/>
    <lineage>
        <taxon>Bacteria</taxon>
        <taxon>Pseudomonadati</taxon>
        <taxon>Pseudomonadota</taxon>
        <taxon>Alphaproteobacteria</taxon>
        <taxon>Hyphomicrobiales</taxon>
        <taxon>Nitrobacteraceae</taxon>
        <taxon>Rhodopseudomonas</taxon>
    </lineage>
</organism>
<dbReference type="NCBIfam" id="TIGR01730">
    <property type="entry name" value="RND_mfp"/>
    <property type="match status" value="1"/>
</dbReference>
<dbReference type="PROSITE" id="PS51257">
    <property type="entry name" value="PROKAR_LIPOPROTEIN"/>
    <property type="match status" value="1"/>
</dbReference>
<keyword evidence="7" id="KW-1185">Reference proteome</keyword>
<dbReference type="EMBL" id="JBHLWM010000005">
    <property type="protein sequence ID" value="MFC0241189.1"/>
    <property type="molecule type" value="Genomic_DNA"/>
</dbReference>
<feature type="domain" description="Multidrug resistance protein MdtA-like barrel-sandwich hybrid" evidence="3">
    <location>
        <begin position="64"/>
        <end position="194"/>
    </location>
</feature>
<feature type="domain" description="CusB-like beta-barrel" evidence="4">
    <location>
        <begin position="205"/>
        <end position="267"/>
    </location>
</feature>
<dbReference type="Pfam" id="PF25954">
    <property type="entry name" value="Beta-barrel_RND_2"/>
    <property type="match status" value="1"/>
</dbReference>
<dbReference type="InterPro" id="IPR058625">
    <property type="entry name" value="MdtA-like_BSH"/>
</dbReference>
<dbReference type="PANTHER" id="PTHR30469">
    <property type="entry name" value="MULTIDRUG RESISTANCE PROTEIN MDTA"/>
    <property type="match status" value="1"/>
</dbReference>
<dbReference type="SUPFAM" id="SSF111369">
    <property type="entry name" value="HlyD-like secretion proteins"/>
    <property type="match status" value="1"/>
</dbReference>
<dbReference type="Gene3D" id="1.10.287.470">
    <property type="entry name" value="Helix hairpin bin"/>
    <property type="match status" value="1"/>
</dbReference>
<feature type="domain" description="YknX-like C-terminal permuted SH3-like" evidence="5">
    <location>
        <begin position="284"/>
        <end position="350"/>
    </location>
</feature>
<reference evidence="6 7" key="1">
    <citation type="submission" date="2024-09" db="EMBL/GenBank/DDBJ databases">
        <authorList>
            <person name="Sun Q."/>
            <person name="Mori K."/>
        </authorList>
    </citation>
    <scope>NUCLEOTIDE SEQUENCE [LARGE SCALE GENOMIC DNA]</scope>
    <source>
        <strain evidence="6 7">KCTC 23279</strain>
    </source>
</reference>
<evidence type="ECO:0000313" key="7">
    <source>
        <dbReference type="Proteomes" id="UP001589775"/>
    </source>
</evidence>
<evidence type="ECO:0000256" key="1">
    <source>
        <dbReference type="ARBA" id="ARBA00009477"/>
    </source>
</evidence>
<comment type="similarity">
    <text evidence="1">Belongs to the membrane fusion protein (MFP) (TC 8.A.1) family.</text>
</comment>
<gene>
    <name evidence="6" type="ORF">ACFFJ6_11960</name>
</gene>
<sequence>MTTLRIVGVAVACVLVAGCGKKAEHPEPIRPVLSTVVAPLEATSLAVVGTVEPQFRTDYGFRMLGRLIARPVNIGDTVEKGQLLAAVDPFAAELSVRSALADLSTAQGQFANASATADRQRTLIESGATTKATLDSAEQSSAAAQAAVTRAQSNLTKAREQLSYTKLEAEYAGVVTAVSVQVGQIVNPGQTVVTVARPDIREAVIDVADELAGMLKIGTPLTVKLQLDQQIQTGGKVREVAPQADPVTRTRRVRITLISPPDTFRLGSTITTLIPGKPRRGYLLPATAILTENGQSSVWVIDPATKSVHKRKVQVAQSDDGSVEVTEGINAGERVARAGVHQLKEGQRVRLEGEPQA</sequence>
<accession>A0ABV6ESI0</accession>
<keyword evidence="2" id="KW-0175">Coiled coil</keyword>
<dbReference type="RefSeq" id="WP_378387909.1">
    <property type="nucleotide sequence ID" value="NZ_JBHLWM010000005.1"/>
</dbReference>
<protein>
    <submittedName>
        <fullName evidence="6">Efflux RND transporter periplasmic adaptor subunit</fullName>
    </submittedName>
</protein>
<name>A0ABV6ESI0_9BRAD</name>